<dbReference type="EC" id="3.1.2.20" evidence="1"/>
<organism evidence="1 2">
    <name type="scientific">Metabacillus hrfriensis</name>
    <dbReference type="NCBI Taxonomy" id="3048891"/>
    <lineage>
        <taxon>Bacteria</taxon>
        <taxon>Bacillati</taxon>
        <taxon>Bacillota</taxon>
        <taxon>Bacilli</taxon>
        <taxon>Bacillales</taxon>
        <taxon>Bacillaceae</taxon>
        <taxon>Metabacillus</taxon>
    </lineage>
</organism>
<keyword evidence="1" id="KW-0378">Hydrolase</keyword>
<keyword evidence="2" id="KW-1185">Reference proteome</keyword>
<dbReference type="Proteomes" id="UP001226091">
    <property type="component" value="Chromosome"/>
</dbReference>
<dbReference type="EMBL" id="CP126116">
    <property type="protein sequence ID" value="WHZ59623.1"/>
    <property type="molecule type" value="Genomic_DNA"/>
</dbReference>
<evidence type="ECO:0000313" key="1">
    <source>
        <dbReference type="EMBL" id="WHZ59623.1"/>
    </source>
</evidence>
<name>A0ACD4RGG8_9BACI</name>
<evidence type="ECO:0000313" key="2">
    <source>
        <dbReference type="Proteomes" id="UP001226091"/>
    </source>
</evidence>
<sequence length="188" mass="20678">MGTSGNKKKSIEKGSASKVEVKFCRHSFVVKTSIVLPSDTNNYGTLFGGKLMAYIDDVAAISAIRHARAHVVTASTDSVDFLHPIYEGNSVCLEAFVTYTGRTSMEVFVKVIAEDLLNGNRNVCALSFLTMVAVDEHNRPTPVPNVIPESETEKMLNDSALKRAEIRKKRKEDTESMAAAFGTDYPWL</sequence>
<protein>
    <submittedName>
        <fullName evidence="1">Acyl-CoA thioesterase</fullName>
        <ecNumber evidence="1">3.1.2.20</ecNumber>
    </submittedName>
</protein>
<accession>A0ACD4RGG8</accession>
<reference evidence="2" key="1">
    <citation type="journal article" date="2025" name="Aquaculture">
        <title>Assessment of the bioflocculant production and safety properties of Metabacillus hrfriensis sp. nov. based on phenotypic and whole-genome sequencing analysis.</title>
        <authorList>
            <person name="Zhang R."/>
            <person name="Zhao Z."/>
            <person name="Luo L."/>
            <person name="Wang S."/>
            <person name="Guo K."/>
            <person name="Xu W."/>
        </authorList>
    </citation>
    <scope>NUCLEOTIDE SEQUENCE [LARGE SCALE GENOMIC DNA]</scope>
    <source>
        <strain evidence="2">CT-WN-B3</strain>
    </source>
</reference>
<proteinExistence type="predicted"/>
<gene>
    <name evidence="1" type="ORF">QLQ22_09945</name>
</gene>